<feature type="domain" description="EamA" evidence="8">
    <location>
        <begin position="14"/>
        <end position="147"/>
    </location>
</feature>
<reference evidence="9" key="1">
    <citation type="submission" date="2022-09" db="EMBL/GenBank/DDBJ databases">
        <title>Culturomic study of gut microbiota in children with autism spectrum disorder.</title>
        <authorList>
            <person name="Efimov B.A."/>
            <person name="Chaplin A.V."/>
            <person name="Sokolova S.R."/>
            <person name="Pikina A.P."/>
            <person name="Korzhanova M."/>
            <person name="Belova V."/>
            <person name="Korostin D."/>
        </authorList>
    </citation>
    <scope>NUCLEOTIDE SEQUENCE</scope>
    <source>
        <strain evidence="9">ASD5510</strain>
    </source>
</reference>
<dbReference type="RefSeq" id="WP_253019614.1">
    <property type="nucleotide sequence ID" value="NZ_JAJAGH010000004.1"/>
</dbReference>
<evidence type="ECO:0000256" key="4">
    <source>
        <dbReference type="ARBA" id="ARBA00022692"/>
    </source>
</evidence>
<evidence type="ECO:0000313" key="9">
    <source>
        <dbReference type="EMBL" id="MCU7377746.1"/>
    </source>
</evidence>
<organism evidence="9 10">
    <name type="scientific">Hominibacterium faecale</name>
    <dbReference type="NCBI Taxonomy" id="2839743"/>
    <lineage>
        <taxon>Bacteria</taxon>
        <taxon>Bacillati</taxon>
        <taxon>Bacillota</taxon>
        <taxon>Clostridia</taxon>
        <taxon>Peptostreptococcales</taxon>
        <taxon>Anaerovoracaceae</taxon>
        <taxon>Hominibacterium</taxon>
    </lineage>
</organism>
<evidence type="ECO:0000259" key="8">
    <source>
        <dbReference type="Pfam" id="PF00892"/>
    </source>
</evidence>
<comment type="caution">
    <text evidence="9">The sequence shown here is derived from an EMBL/GenBank/DDBJ whole genome shotgun (WGS) entry which is preliminary data.</text>
</comment>
<feature type="transmembrane region" description="Helical" evidence="7">
    <location>
        <begin position="12"/>
        <end position="33"/>
    </location>
</feature>
<evidence type="ECO:0000313" key="10">
    <source>
        <dbReference type="Proteomes" id="UP001065549"/>
    </source>
</evidence>
<feature type="domain" description="EamA" evidence="8">
    <location>
        <begin position="159"/>
        <end position="301"/>
    </location>
</feature>
<comment type="similarity">
    <text evidence="2">Belongs to the EamA transporter family.</text>
</comment>
<dbReference type="SUPFAM" id="SSF103481">
    <property type="entry name" value="Multidrug resistance efflux transporter EmrE"/>
    <property type="match status" value="2"/>
</dbReference>
<accession>A0A9J6QP51</accession>
<keyword evidence="3" id="KW-1003">Cell membrane</keyword>
<dbReference type="PANTHER" id="PTHR32322">
    <property type="entry name" value="INNER MEMBRANE TRANSPORTER"/>
    <property type="match status" value="1"/>
</dbReference>
<dbReference type="InterPro" id="IPR037185">
    <property type="entry name" value="EmrE-like"/>
</dbReference>
<feature type="transmembrane region" description="Helical" evidence="7">
    <location>
        <begin position="259"/>
        <end position="278"/>
    </location>
</feature>
<dbReference type="InterPro" id="IPR000620">
    <property type="entry name" value="EamA_dom"/>
</dbReference>
<comment type="subcellular location">
    <subcellularLocation>
        <location evidence="1">Cell membrane</location>
        <topology evidence="1">Multi-pass membrane protein</topology>
    </subcellularLocation>
</comment>
<evidence type="ECO:0000256" key="1">
    <source>
        <dbReference type="ARBA" id="ARBA00004651"/>
    </source>
</evidence>
<protein>
    <submittedName>
        <fullName evidence="9">DMT family transporter</fullName>
    </submittedName>
</protein>
<dbReference type="Gene3D" id="1.10.3730.20">
    <property type="match status" value="1"/>
</dbReference>
<feature type="transmembrane region" description="Helical" evidence="7">
    <location>
        <begin position="78"/>
        <end position="99"/>
    </location>
</feature>
<sequence>MKNTENRKQNNLIIGCLCALTAETLYGLSYVFTKNATDDASALSLLGWRFFIAFIVMSLLAATGVIKINLRGKKLQPLFAIVIFNPVIYFIGETMGISHTTASESGVFLACIPVASLAASTLILHKRPTKAQILGILITLVGVLITVLAVGMSSSLSLVGYLCLLLGVVCFALYSVYVEKASDFSGMEITYAMLICGAIVFTLLAFIEGGLNGNLKNMLSLPFYDMGFLAAILYQGIGCSAIAFFLSNVAIATIGVNRTSSFIGISTVVSAVAGAVILDEIFSISQIIGAVVIIAGVYIANIKKKSEGLEK</sequence>
<dbReference type="InterPro" id="IPR050638">
    <property type="entry name" value="AA-Vitamin_Transporters"/>
</dbReference>
<keyword evidence="4 7" id="KW-0812">Transmembrane</keyword>
<feature type="transmembrane region" description="Helical" evidence="7">
    <location>
        <begin position="227"/>
        <end position="247"/>
    </location>
</feature>
<feature type="transmembrane region" description="Helical" evidence="7">
    <location>
        <begin position="284"/>
        <end position="302"/>
    </location>
</feature>
<evidence type="ECO:0000256" key="7">
    <source>
        <dbReference type="SAM" id="Phobius"/>
    </source>
</evidence>
<dbReference type="Proteomes" id="UP001065549">
    <property type="component" value="Unassembled WGS sequence"/>
</dbReference>
<feature type="transmembrane region" description="Helical" evidence="7">
    <location>
        <begin position="105"/>
        <end position="124"/>
    </location>
</feature>
<dbReference type="Pfam" id="PF00892">
    <property type="entry name" value="EamA"/>
    <property type="match status" value="2"/>
</dbReference>
<gene>
    <name evidence="9" type="ORF">OBO34_05175</name>
</gene>
<evidence type="ECO:0000256" key="3">
    <source>
        <dbReference type="ARBA" id="ARBA00022475"/>
    </source>
</evidence>
<evidence type="ECO:0000256" key="6">
    <source>
        <dbReference type="ARBA" id="ARBA00023136"/>
    </source>
</evidence>
<feature type="transmembrane region" description="Helical" evidence="7">
    <location>
        <begin position="131"/>
        <end position="152"/>
    </location>
</feature>
<keyword evidence="6 7" id="KW-0472">Membrane</keyword>
<feature type="transmembrane region" description="Helical" evidence="7">
    <location>
        <begin position="158"/>
        <end position="177"/>
    </location>
</feature>
<proteinExistence type="inferred from homology"/>
<feature type="transmembrane region" description="Helical" evidence="7">
    <location>
        <begin position="45"/>
        <end position="66"/>
    </location>
</feature>
<dbReference type="EMBL" id="JAOSHN010000002">
    <property type="protein sequence ID" value="MCU7377746.1"/>
    <property type="molecule type" value="Genomic_DNA"/>
</dbReference>
<dbReference type="AlphaFoldDB" id="A0A9J6QP51"/>
<name>A0A9J6QP51_9FIRM</name>
<evidence type="ECO:0000256" key="2">
    <source>
        <dbReference type="ARBA" id="ARBA00007362"/>
    </source>
</evidence>
<dbReference type="GO" id="GO:0005886">
    <property type="term" value="C:plasma membrane"/>
    <property type="evidence" value="ECO:0007669"/>
    <property type="project" value="UniProtKB-SubCell"/>
</dbReference>
<dbReference type="PANTHER" id="PTHR32322:SF18">
    <property type="entry name" value="S-ADENOSYLMETHIONINE_S-ADENOSYLHOMOCYSTEINE TRANSPORTER"/>
    <property type="match status" value="1"/>
</dbReference>
<keyword evidence="10" id="KW-1185">Reference proteome</keyword>
<evidence type="ECO:0000256" key="5">
    <source>
        <dbReference type="ARBA" id="ARBA00022989"/>
    </source>
</evidence>
<keyword evidence="5 7" id="KW-1133">Transmembrane helix</keyword>
<feature type="transmembrane region" description="Helical" evidence="7">
    <location>
        <begin position="189"/>
        <end position="207"/>
    </location>
</feature>